<dbReference type="AlphaFoldDB" id="A0A0F9UQL4"/>
<sequence>MRDKREKVLGEIVECLDCDPPGSGVMKLSKINGRSVGLGPCDKCDGRGTIYRRRWV</sequence>
<comment type="caution">
    <text evidence="1">The sequence shown here is derived from an EMBL/GenBank/DDBJ whole genome shotgun (WGS) entry which is preliminary data.</text>
</comment>
<dbReference type="InterPro" id="IPR036410">
    <property type="entry name" value="HSP_DnaJ_Cys-rich_dom_sf"/>
</dbReference>
<name>A0A0F9UQL4_9ZZZZ</name>
<dbReference type="SUPFAM" id="SSF57938">
    <property type="entry name" value="DnaJ/Hsp40 cysteine-rich domain"/>
    <property type="match status" value="1"/>
</dbReference>
<dbReference type="EMBL" id="LAZR01000116">
    <property type="protein sequence ID" value="KKN89767.1"/>
    <property type="molecule type" value="Genomic_DNA"/>
</dbReference>
<evidence type="ECO:0000313" key="1">
    <source>
        <dbReference type="EMBL" id="KKN89767.1"/>
    </source>
</evidence>
<proteinExistence type="predicted"/>
<protein>
    <submittedName>
        <fullName evidence="1">Uncharacterized protein</fullName>
    </submittedName>
</protein>
<accession>A0A0F9UQL4</accession>
<reference evidence="1" key="1">
    <citation type="journal article" date="2015" name="Nature">
        <title>Complex archaea that bridge the gap between prokaryotes and eukaryotes.</title>
        <authorList>
            <person name="Spang A."/>
            <person name="Saw J.H."/>
            <person name="Jorgensen S.L."/>
            <person name="Zaremba-Niedzwiedzka K."/>
            <person name="Martijn J."/>
            <person name="Lind A.E."/>
            <person name="van Eijk R."/>
            <person name="Schleper C."/>
            <person name="Guy L."/>
            <person name="Ettema T.J."/>
        </authorList>
    </citation>
    <scope>NUCLEOTIDE SEQUENCE</scope>
</reference>
<organism evidence="1">
    <name type="scientific">marine sediment metagenome</name>
    <dbReference type="NCBI Taxonomy" id="412755"/>
    <lineage>
        <taxon>unclassified sequences</taxon>
        <taxon>metagenomes</taxon>
        <taxon>ecological metagenomes</taxon>
    </lineage>
</organism>
<gene>
    <name evidence="1" type="ORF">LCGC14_0236130</name>
</gene>